<dbReference type="EMBL" id="JAEHTE010000001">
    <property type="protein sequence ID" value="MBI6882729.1"/>
    <property type="molecule type" value="Genomic_DNA"/>
</dbReference>
<dbReference type="RefSeq" id="WP_198746337.1">
    <property type="nucleotide sequence ID" value="NZ_JAEHTE010000001.1"/>
</dbReference>
<evidence type="ECO:0000313" key="2">
    <source>
        <dbReference type="Proteomes" id="UP000637061"/>
    </source>
</evidence>
<protein>
    <submittedName>
        <fullName evidence="1">Uncharacterized protein</fullName>
    </submittedName>
</protein>
<dbReference type="Proteomes" id="UP000637061">
    <property type="component" value="Unassembled WGS sequence"/>
</dbReference>
<sequence>MDNLFDLVHGDRPSGFNPRYYDRPVANTAEFRNSMHGEAECFYAANNYLAGNVGFQGILSRKVKTQESLYGAAIMVLRVMEISHPDIQRQQQLDLLARFIGECVHKRSKRLSGSVAGIAAYLFTFLEYRDDQAAIDTLAKSLIENAETPQGRRTIQMIMAPADPLPSRETDLLYRKLKHAIEVKAPTSEWAKDKIGDRLIRRAYSATGFSELLELASRRDRGRILTSELGF</sequence>
<accession>A0A8I1JIN7</accession>
<organism evidence="1 2">
    <name type="scientific">Pseudomonas putida</name>
    <name type="common">Arthrobacter siderocapsulatus</name>
    <dbReference type="NCBI Taxonomy" id="303"/>
    <lineage>
        <taxon>Bacteria</taxon>
        <taxon>Pseudomonadati</taxon>
        <taxon>Pseudomonadota</taxon>
        <taxon>Gammaproteobacteria</taxon>
        <taxon>Pseudomonadales</taxon>
        <taxon>Pseudomonadaceae</taxon>
        <taxon>Pseudomonas</taxon>
    </lineage>
</organism>
<comment type="caution">
    <text evidence="1">The sequence shown here is derived from an EMBL/GenBank/DDBJ whole genome shotgun (WGS) entry which is preliminary data.</text>
</comment>
<dbReference type="AlphaFoldDB" id="A0A8I1JIN7"/>
<reference evidence="1" key="1">
    <citation type="submission" date="2020-12" db="EMBL/GenBank/DDBJ databases">
        <title>Enhanced detection system for hospital associated transmission using whole genome sequencing surveillance.</title>
        <authorList>
            <person name="Harrison L.H."/>
            <person name="Van Tyne D."/>
            <person name="Marsh J.W."/>
            <person name="Griffith M.P."/>
            <person name="Snyder D.J."/>
            <person name="Cooper V.S."/>
            <person name="Mustapha M."/>
        </authorList>
    </citation>
    <scope>NUCLEOTIDE SEQUENCE</scope>
    <source>
        <strain evidence="1">PSB00042</strain>
    </source>
</reference>
<name>A0A8I1JIN7_PSEPU</name>
<evidence type="ECO:0000313" key="1">
    <source>
        <dbReference type="EMBL" id="MBI6882729.1"/>
    </source>
</evidence>
<gene>
    <name evidence="1" type="ORF">JEU22_02290</name>
</gene>
<proteinExistence type="predicted"/>